<dbReference type="EMBL" id="CABVIJ010000005">
    <property type="protein sequence ID" value="VVO70325.1"/>
    <property type="molecule type" value="Genomic_DNA"/>
</dbReference>
<gene>
    <name evidence="1" type="ORF">PS732_01289</name>
</gene>
<protein>
    <submittedName>
        <fullName evidence="1">Uncharacterized protein</fullName>
    </submittedName>
</protein>
<evidence type="ECO:0000313" key="1">
    <source>
        <dbReference type="EMBL" id="VVO70325.1"/>
    </source>
</evidence>
<organism evidence="1 2">
    <name type="scientific">Pseudomonas fluorescens</name>
    <dbReference type="NCBI Taxonomy" id="294"/>
    <lineage>
        <taxon>Bacteria</taxon>
        <taxon>Pseudomonadati</taxon>
        <taxon>Pseudomonadota</taxon>
        <taxon>Gammaproteobacteria</taxon>
        <taxon>Pseudomonadales</taxon>
        <taxon>Pseudomonadaceae</taxon>
        <taxon>Pseudomonas</taxon>
    </lineage>
</organism>
<comment type="caution">
    <text evidence="1">The sequence shown here is derived from an EMBL/GenBank/DDBJ whole genome shotgun (WGS) entry which is preliminary data.</text>
</comment>
<proteinExistence type="predicted"/>
<dbReference type="Proteomes" id="UP000325779">
    <property type="component" value="Unassembled WGS sequence"/>
</dbReference>
<dbReference type="AntiFam" id="ANF00082">
    <property type="entry name" value="Shadow ORF (opposite glgX)"/>
</dbReference>
<dbReference type="AlphaFoldDB" id="A0ABD7VBY9"/>
<sequence length="327" mass="35521">MQVRDHLLELGDLATGQITRVRGEERDAVVAPVIGHALVQQMLVVNECVDRQQLHRRHPDAANVLEHVVIHQTGEGATHVFRHRRMPHADAAHMGLIDDGFVPRHADALVVAPGVGRVDDLALGHERGAVAFVETEVGVWMADGVAEQCFRPFQFANQLFGVGVDQQFVVVETVTVRGVIRPINAVAVDHPRVRVGQVAVIDLVGVFREFDAFELDFACIIEDAQFNLGGVGGEQGKVHPQAIPGRAEREGQTLTDSRWLGVCNGLGFIWTGHDCSCKIRVVRFTQAPVGASLFAKAVGQLTAMSDVPTSSRAGSLPQVFVCFFQGE</sequence>
<accession>A0ABD7VBY9</accession>
<name>A0ABD7VBY9_PSEFL</name>
<evidence type="ECO:0000313" key="2">
    <source>
        <dbReference type="Proteomes" id="UP000325779"/>
    </source>
</evidence>
<reference evidence="1 2" key="1">
    <citation type="submission" date="2019-09" db="EMBL/GenBank/DDBJ databases">
        <authorList>
            <person name="Chandra G."/>
            <person name="Truman W A."/>
        </authorList>
    </citation>
    <scope>NUCLEOTIDE SEQUENCE [LARGE SCALE GENOMIC DNA]</scope>
    <source>
        <strain evidence="1">PS732</strain>
    </source>
</reference>